<name>A0A3Q7H783_SOLLC</name>
<keyword evidence="2" id="KW-1185">Reference proteome</keyword>
<evidence type="ECO:0000313" key="2">
    <source>
        <dbReference type="Proteomes" id="UP000004994"/>
    </source>
</evidence>
<organism evidence="1">
    <name type="scientific">Solanum lycopersicum</name>
    <name type="common">Tomato</name>
    <name type="synonym">Lycopersicon esculentum</name>
    <dbReference type="NCBI Taxonomy" id="4081"/>
    <lineage>
        <taxon>Eukaryota</taxon>
        <taxon>Viridiplantae</taxon>
        <taxon>Streptophyta</taxon>
        <taxon>Embryophyta</taxon>
        <taxon>Tracheophyta</taxon>
        <taxon>Spermatophyta</taxon>
        <taxon>Magnoliopsida</taxon>
        <taxon>eudicotyledons</taxon>
        <taxon>Gunneridae</taxon>
        <taxon>Pentapetalae</taxon>
        <taxon>asterids</taxon>
        <taxon>lamiids</taxon>
        <taxon>Solanales</taxon>
        <taxon>Solanaceae</taxon>
        <taxon>Solanoideae</taxon>
        <taxon>Solaneae</taxon>
        <taxon>Solanum</taxon>
        <taxon>Solanum subgen. Lycopersicon</taxon>
    </lineage>
</organism>
<dbReference type="PANTHER" id="PTHR35121:SF4">
    <property type="entry name" value="SWIM-TYPE DOMAIN-CONTAINING PROTEIN"/>
    <property type="match status" value="1"/>
</dbReference>
<dbReference type="InParanoid" id="A0A3Q7H783"/>
<proteinExistence type="predicted"/>
<reference evidence="1" key="2">
    <citation type="submission" date="2019-01" db="UniProtKB">
        <authorList>
            <consortium name="EnsemblPlants"/>
        </authorList>
    </citation>
    <scope>IDENTIFICATION</scope>
    <source>
        <strain evidence="1">cv. Heinz 1706</strain>
    </source>
</reference>
<sequence length="77" mass="8816">MAAQKMVFECLFDATLSIFGNTEQRPYHRNCNCALHKLKGKNSTSCLLKNIISFPKKQYKTTIFATPTTNKLNVKKF</sequence>
<dbReference type="PaxDb" id="4081-Solyc07g007070.1.1"/>
<dbReference type="EnsemblPlants" id="Solyc07g007070.1.1">
    <property type="protein sequence ID" value="Solyc07g007070.1.1.1"/>
    <property type="gene ID" value="Solyc07g007070.1"/>
</dbReference>
<dbReference type="Proteomes" id="UP000004994">
    <property type="component" value="Chromosome 7"/>
</dbReference>
<reference evidence="1" key="1">
    <citation type="journal article" date="2012" name="Nature">
        <title>The tomato genome sequence provides insights into fleshy fruit evolution.</title>
        <authorList>
            <consortium name="Tomato Genome Consortium"/>
        </authorList>
    </citation>
    <scope>NUCLEOTIDE SEQUENCE [LARGE SCALE GENOMIC DNA]</scope>
    <source>
        <strain evidence="1">cv. Heinz 1706</strain>
    </source>
</reference>
<accession>A0A3Q7H783</accession>
<evidence type="ECO:0000313" key="1">
    <source>
        <dbReference type="EnsemblPlants" id="Solyc07g007070.1.1.1"/>
    </source>
</evidence>
<dbReference type="AlphaFoldDB" id="A0A3Q7H783"/>
<protein>
    <submittedName>
        <fullName evidence="1">Uncharacterized protein</fullName>
    </submittedName>
</protein>
<dbReference type="PANTHER" id="PTHR35121">
    <property type="entry name" value="HOMEODOMAIN PROTEIN 8, PUTATIVE-RELATED"/>
    <property type="match status" value="1"/>
</dbReference>
<dbReference type="Gramene" id="Solyc07g007070.1.1">
    <property type="protein sequence ID" value="Solyc07g007070.1.1.1"/>
    <property type="gene ID" value="Solyc07g007070.1"/>
</dbReference>